<name>A0ABV3SMF1_9HYPH</name>
<gene>
    <name evidence="1" type="ORF">ABGN05_18615</name>
</gene>
<dbReference type="EMBL" id="JBDPGJ010000004">
    <property type="protein sequence ID" value="MEX0407676.1"/>
    <property type="molecule type" value="Genomic_DNA"/>
</dbReference>
<protein>
    <submittedName>
        <fullName evidence="1">DUF2442 domain-containing protein</fullName>
    </submittedName>
</protein>
<proteinExistence type="predicted"/>
<organism evidence="1 2">
    <name type="scientific">Aquibium pacificus</name>
    <dbReference type="NCBI Taxonomy" id="3153579"/>
    <lineage>
        <taxon>Bacteria</taxon>
        <taxon>Pseudomonadati</taxon>
        <taxon>Pseudomonadota</taxon>
        <taxon>Alphaproteobacteria</taxon>
        <taxon>Hyphomicrobiales</taxon>
        <taxon>Phyllobacteriaceae</taxon>
        <taxon>Aquibium</taxon>
    </lineage>
</organism>
<reference evidence="1 2" key="1">
    <citation type="submission" date="2024-05" db="EMBL/GenBank/DDBJ databases">
        <authorList>
            <person name="Jiang F."/>
        </authorList>
    </citation>
    <scope>NUCLEOTIDE SEQUENCE [LARGE SCALE GENOMIC DNA]</scope>
    <source>
        <strain evidence="1 2">LZ166</strain>
    </source>
</reference>
<evidence type="ECO:0000313" key="2">
    <source>
        <dbReference type="Proteomes" id="UP001556692"/>
    </source>
</evidence>
<dbReference type="Pfam" id="PF10387">
    <property type="entry name" value="DUF2442"/>
    <property type="match status" value="1"/>
</dbReference>
<evidence type="ECO:0000313" key="1">
    <source>
        <dbReference type="EMBL" id="MEX0407676.1"/>
    </source>
</evidence>
<dbReference type="RefSeq" id="WP_367955549.1">
    <property type="nucleotide sequence ID" value="NZ_JBDPGJ010000004.1"/>
</dbReference>
<accession>A0ABV3SMF1</accession>
<dbReference type="InterPro" id="IPR018841">
    <property type="entry name" value="DUF2442"/>
</dbReference>
<keyword evidence="2" id="KW-1185">Reference proteome</keyword>
<comment type="caution">
    <text evidence="1">The sequence shown here is derived from an EMBL/GenBank/DDBJ whole genome shotgun (WGS) entry which is preliminary data.</text>
</comment>
<dbReference type="Proteomes" id="UP001556692">
    <property type="component" value="Unassembled WGS sequence"/>
</dbReference>
<dbReference type="Gene3D" id="3.30.2020.40">
    <property type="entry name" value="Uncharacterised protein PF10387, DUF2442"/>
    <property type="match status" value="1"/>
</dbReference>
<sequence>MADYPEKDRPVAAWCDPEHLHVRLADGRQVSVPLWWYPRLLGATAAQRNTVEFMLDGVHWPEIDENISVDGLLNGRKAPGASRPSVAAE</sequence>